<evidence type="ECO:0000256" key="17">
    <source>
        <dbReference type="SAM" id="SignalP"/>
    </source>
</evidence>
<protein>
    <recommendedName>
        <fullName evidence="12">galacturonan 1,4-alpha-galacturonidase</fullName>
        <ecNumber evidence="12">3.2.1.67</ecNumber>
    </recommendedName>
    <alternativeName>
        <fullName evidence="13">Galacturan 1,4-alpha-galacturonidase B</fullName>
    </alternativeName>
    <alternativeName>
        <fullName evidence="14">Poly(1,4-alpha-D-galacturonide)galacturonohydrolase B</fullName>
    </alternativeName>
</protein>
<keyword evidence="7" id="KW-1015">Disulfide bond</keyword>
<evidence type="ECO:0000256" key="13">
    <source>
        <dbReference type="ARBA" id="ARBA00041473"/>
    </source>
</evidence>
<dbReference type="InterPro" id="IPR011050">
    <property type="entry name" value="Pectin_lyase_fold/virulence"/>
</dbReference>
<evidence type="ECO:0000256" key="9">
    <source>
        <dbReference type="ARBA" id="ARBA00023295"/>
    </source>
</evidence>
<evidence type="ECO:0000256" key="1">
    <source>
        <dbReference type="ARBA" id="ARBA00004613"/>
    </source>
</evidence>
<dbReference type="GO" id="GO:0005576">
    <property type="term" value="C:extracellular region"/>
    <property type="evidence" value="ECO:0007669"/>
    <property type="project" value="UniProtKB-SubCell"/>
</dbReference>
<dbReference type="GO" id="GO:0047911">
    <property type="term" value="F:galacturan 1,4-alpha-galacturonidase activity"/>
    <property type="evidence" value="ECO:0007669"/>
    <property type="project" value="UniProtKB-EC"/>
</dbReference>
<gene>
    <name evidence="18" type="ORF">RCO7_10679</name>
</gene>
<evidence type="ECO:0000256" key="12">
    <source>
        <dbReference type="ARBA" id="ARBA00038933"/>
    </source>
</evidence>
<dbReference type="Proteomes" id="UP000178129">
    <property type="component" value="Unassembled WGS sequence"/>
</dbReference>
<comment type="similarity">
    <text evidence="2 16">Belongs to the glycosyl hydrolase 28 family.</text>
</comment>
<dbReference type="GO" id="GO:0005975">
    <property type="term" value="P:carbohydrate metabolic process"/>
    <property type="evidence" value="ECO:0007669"/>
    <property type="project" value="InterPro"/>
</dbReference>
<evidence type="ECO:0000256" key="11">
    <source>
        <dbReference type="ARBA" id="ARBA00037312"/>
    </source>
</evidence>
<dbReference type="Pfam" id="PF00295">
    <property type="entry name" value="Glyco_hydro_28"/>
    <property type="match status" value="1"/>
</dbReference>
<feature type="chain" id="PRO_5009446573" description="galacturonan 1,4-alpha-galacturonidase" evidence="17">
    <location>
        <begin position="25"/>
        <end position="439"/>
    </location>
</feature>
<dbReference type="EC" id="3.2.1.67" evidence="12"/>
<evidence type="ECO:0000256" key="2">
    <source>
        <dbReference type="ARBA" id="ARBA00008834"/>
    </source>
</evidence>
<keyword evidence="6 16" id="KW-0378">Hydrolase</keyword>
<dbReference type="PANTHER" id="PTHR31736:SF6">
    <property type="entry name" value="EXOPOLYGALACTURONASE B-RELATED"/>
    <property type="match status" value="1"/>
</dbReference>
<name>A0A1E1L174_9HELO</name>
<dbReference type="InParanoid" id="A0A1E1L174"/>
<dbReference type="STRING" id="914237.A0A1E1L174"/>
<comment type="subcellular location">
    <subcellularLocation>
        <location evidence="1">Secreted</location>
    </subcellularLocation>
</comment>
<evidence type="ECO:0000256" key="15">
    <source>
        <dbReference type="ARBA" id="ARBA00048766"/>
    </source>
</evidence>
<comment type="caution">
    <text evidence="18">The sequence shown here is derived from an EMBL/GenBank/DDBJ whole genome shotgun (WGS) entry which is preliminary data.</text>
</comment>
<dbReference type="GO" id="GO:0004650">
    <property type="term" value="F:polygalacturonase activity"/>
    <property type="evidence" value="ECO:0007669"/>
    <property type="project" value="InterPro"/>
</dbReference>
<dbReference type="GO" id="GO:0071555">
    <property type="term" value="P:cell wall organization"/>
    <property type="evidence" value="ECO:0007669"/>
    <property type="project" value="UniProtKB-KW"/>
</dbReference>
<keyword evidence="9 16" id="KW-0326">Glycosidase</keyword>
<feature type="signal peptide" evidence="17">
    <location>
        <begin position="1"/>
        <end position="24"/>
    </location>
</feature>
<evidence type="ECO:0000256" key="8">
    <source>
        <dbReference type="ARBA" id="ARBA00023180"/>
    </source>
</evidence>
<evidence type="ECO:0000256" key="16">
    <source>
        <dbReference type="RuleBase" id="RU361169"/>
    </source>
</evidence>
<accession>A0A1E1L174</accession>
<keyword evidence="8" id="KW-0325">Glycoprotein</keyword>
<evidence type="ECO:0000256" key="14">
    <source>
        <dbReference type="ARBA" id="ARBA00042261"/>
    </source>
</evidence>
<keyword evidence="5" id="KW-0677">Repeat</keyword>
<keyword evidence="10" id="KW-0961">Cell wall biogenesis/degradation</keyword>
<sequence length="439" mass="47948">MLFSLSNARLLALVASLASSVASAATGPVYNGPKSIKEFRSQYPYVKPQNLLRKEFQIRASQSDTDDISAEFLEGLRKANHGGTLVLPKNKTFVIGKKLDLTFLDDVQVNLEGKILFTNNITYWQSNYFSHPFQKSISFWKWGGKNIKIYGSGILDGNGQAWYDGSAGHPVLNDDNTYFRPILFYAENAHNLYIQGIQFQAAPLWTNFVVNSTNVVYEKVVIENLSTSKNLAKNTDGWDTYNVNGITVRDAWVDAGDDCFSPKPNTTNILVENIYCTGTHGISMGSLGQYAGVKDFISNAHIENVVMLDAQNGARLKVWAGPTAGYGYIKNVTFQNFYNYNVDWPIVLDACYFKIDAATCSKYPSRVDMVDIHFKNFTGISSGKNGHSVAKLICSPNAVCTGITVDGIHLTSPSGGAPVVLCDGIKGGVGVDCVPSGSA</sequence>
<evidence type="ECO:0000256" key="5">
    <source>
        <dbReference type="ARBA" id="ARBA00022737"/>
    </source>
</evidence>
<organism evidence="18 19">
    <name type="scientific">Rhynchosporium graminicola</name>
    <dbReference type="NCBI Taxonomy" id="2792576"/>
    <lineage>
        <taxon>Eukaryota</taxon>
        <taxon>Fungi</taxon>
        <taxon>Dikarya</taxon>
        <taxon>Ascomycota</taxon>
        <taxon>Pezizomycotina</taxon>
        <taxon>Leotiomycetes</taxon>
        <taxon>Helotiales</taxon>
        <taxon>Ploettnerulaceae</taxon>
        <taxon>Rhynchosporium</taxon>
    </lineage>
</organism>
<evidence type="ECO:0000256" key="10">
    <source>
        <dbReference type="ARBA" id="ARBA00023316"/>
    </source>
</evidence>
<dbReference type="PANTHER" id="PTHR31736">
    <property type="match status" value="1"/>
</dbReference>
<proteinExistence type="inferred from homology"/>
<dbReference type="InterPro" id="IPR012334">
    <property type="entry name" value="Pectin_lyas_fold"/>
</dbReference>
<evidence type="ECO:0000256" key="7">
    <source>
        <dbReference type="ARBA" id="ARBA00023157"/>
    </source>
</evidence>
<evidence type="ECO:0000256" key="6">
    <source>
        <dbReference type="ARBA" id="ARBA00022801"/>
    </source>
</evidence>
<keyword evidence="3" id="KW-0964">Secreted</keyword>
<evidence type="ECO:0000256" key="4">
    <source>
        <dbReference type="ARBA" id="ARBA00022729"/>
    </source>
</evidence>
<evidence type="ECO:0000313" key="19">
    <source>
        <dbReference type="Proteomes" id="UP000178129"/>
    </source>
</evidence>
<keyword evidence="19" id="KW-1185">Reference proteome</keyword>
<dbReference type="SUPFAM" id="SSF51126">
    <property type="entry name" value="Pectin lyase-like"/>
    <property type="match status" value="1"/>
</dbReference>
<evidence type="ECO:0000313" key="18">
    <source>
        <dbReference type="EMBL" id="CZT04265.1"/>
    </source>
</evidence>
<evidence type="ECO:0000256" key="3">
    <source>
        <dbReference type="ARBA" id="ARBA00022525"/>
    </source>
</evidence>
<comment type="catalytic activity">
    <reaction evidence="15">
        <text>[(1-&gt;4)-alpha-D-galacturonosyl](n) + H2O = alpha-D-galacturonate + [(1-&gt;4)-alpha-D-galacturonosyl](n-1)</text>
        <dbReference type="Rhea" id="RHEA:14117"/>
        <dbReference type="Rhea" id="RHEA-COMP:14570"/>
        <dbReference type="Rhea" id="RHEA-COMP:14572"/>
        <dbReference type="ChEBI" id="CHEBI:15377"/>
        <dbReference type="ChEBI" id="CHEBI:58658"/>
        <dbReference type="ChEBI" id="CHEBI:140523"/>
        <dbReference type="EC" id="3.2.1.67"/>
    </reaction>
</comment>
<reference evidence="19" key="1">
    <citation type="submission" date="2016-03" db="EMBL/GenBank/DDBJ databases">
        <authorList>
            <person name="Ploux O."/>
        </authorList>
    </citation>
    <scope>NUCLEOTIDE SEQUENCE [LARGE SCALE GENOMIC DNA]</scope>
    <source>
        <strain evidence="19">UK7</strain>
    </source>
</reference>
<keyword evidence="4 17" id="KW-0732">Signal</keyword>
<dbReference type="AlphaFoldDB" id="A0A1E1L174"/>
<dbReference type="EMBL" id="FJUW01000031">
    <property type="protein sequence ID" value="CZT04265.1"/>
    <property type="molecule type" value="Genomic_DNA"/>
</dbReference>
<comment type="function">
    <text evidence="11">Specific in hydrolyzing the terminal glycosidic bond of polygalacturonic acid and oligogalacturonates.</text>
</comment>
<dbReference type="Gene3D" id="2.160.20.10">
    <property type="entry name" value="Single-stranded right-handed beta-helix, Pectin lyase-like"/>
    <property type="match status" value="1"/>
</dbReference>
<dbReference type="InterPro" id="IPR000743">
    <property type="entry name" value="Glyco_hydro_28"/>
</dbReference>